<dbReference type="SUPFAM" id="SSF103025">
    <property type="entry name" value="Folate-binding domain"/>
    <property type="match status" value="1"/>
</dbReference>
<reference evidence="5" key="1">
    <citation type="submission" date="2018-05" db="EMBL/GenBank/DDBJ databases">
        <authorList>
            <person name="Lanie J.A."/>
            <person name="Ng W.-L."/>
            <person name="Kazmierczak K.M."/>
            <person name="Andrzejewski T.M."/>
            <person name="Davidsen T.M."/>
            <person name="Wayne K.J."/>
            <person name="Tettelin H."/>
            <person name="Glass J.I."/>
            <person name="Rusch D."/>
            <person name="Podicherti R."/>
            <person name="Tsui H.-C.T."/>
            <person name="Winkler M.E."/>
        </authorList>
    </citation>
    <scope>NUCLEOTIDE SEQUENCE</scope>
</reference>
<evidence type="ECO:0000313" key="5">
    <source>
        <dbReference type="EMBL" id="SUZ77734.1"/>
    </source>
</evidence>
<feature type="domain" description="GCVT N-terminal" evidence="3">
    <location>
        <begin position="10"/>
        <end position="254"/>
    </location>
</feature>
<dbReference type="PANTHER" id="PTHR43757:SF2">
    <property type="entry name" value="AMINOMETHYLTRANSFERASE, MITOCHONDRIAL"/>
    <property type="match status" value="1"/>
</dbReference>
<keyword evidence="1" id="KW-0809">Transit peptide</keyword>
<dbReference type="Pfam" id="PF01571">
    <property type="entry name" value="GCV_T"/>
    <property type="match status" value="1"/>
</dbReference>
<proteinExistence type="predicted"/>
<accession>A0A381QFQ7</accession>
<dbReference type="EMBL" id="UINC01001327">
    <property type="protein sequence ID" value="SUZ77734.1"/>
    <property type="molecule type" value="Genomic_DNA"/>
</dbReference>
<protein>
    <recommendedName>
        <fullName evidence="6">Aminomethyltransferase folate-binding domain-containing protein</fullName>
    </recommendedName>
</protein>
<dbReference type="PIRSF" id="PIRSF006487">
    <property type="entry name" value="GcvT"/>
    <property type="match status" value="1"/>
</dbReference>
<dbReference type="InterPro" id="IPR029043">
    <property type="entry name" value="GcvT/YgfZ_C"/>
</dbReference>
<dbReference type="InterPro" id="IPR027266">
    <property type="entry name" value="TrmE/GcvT-like"/>
</dbReference>
<gene>
    <name evidence="5" type="ORF">METZ01_LOCUS30588</name>
</gene>
<sequence>VPRHYGDPAVEYEAARNGLAIRDRSHRSRLLIRGRAPLAALQGVVTGRLPGPPIVFGERLLRSGVEYSAVLTPKGRMVADLRVMWGPDPEEEGLFLDVAAAAIEPLLAHLKRYVPPRLATIEDVSADLRLLTVLGPEAARTLAEIVLGSTVHTTEFEGLAEGEFLEGQNDQDDSFGASGLRIARTCEVDVPAWDLFVSASRFGEVWASLVEAGAAPIGVGVWDTLRVEAGRPAFGGDMDESTLFPETGLVDRAVDHTKGCYTGQEVIVRIRDRGHVNRSLRGLLLAQGPAPKSGAELFQESRVVGGITSVVESPGRGGPIGLGYVHRDVADGEQVTVGSPAGPPAGIRPLGPGWFSA</sequence>
<dbReference type="PANTHER" id="PTHR43757">
    <property type="entry name" value="AMINOMETHYLTRANSFERASE"/>
    <property type="match status" value="1"/>
</dbReference>
<dbReference type="Pfam" id="PF08669">
    <property type="entry name" value="GCV_T_C"/>
    <property type="match status" value="1"/>
</dbReference>
<evidence type="ECO:0008006" key="6">
    <source>
        <dbReference type="Google" id="ProtNLM"/>
    </source>
</evidence>
<feature type="non-terminal residue" evidence="5">
    <location>
        <position position="1"/>
    </location>
</feature>
<feature type="region of interest" description="Disordered" evidence="2">
    <location>
        <begin position="336"/>
        <end position="357"/>
    </location>
</feature>
<dbReference type="SUPFAM" id="SSF101790">
    <property type="entry name" value="Aminomethyltransferase beta-barrel domain"/>
    <property type="match status" value="1"/>
</dbReference>
<dbReference type="InterPro" id="IPR028896">
    <property type="entry name" value="GcvT/YgfZ/DmdA"/>
</dbReference>
<dbReference type="InterPro" id="IPR017703">
    <property type="entry name" value="YgfZ/GCV_T_CS"/>
</dbReference>
<dbReference type="InterPro" id="IPR006222">
    <property type="entry name" value="GCVT_N"/>
</dbReference>
<feature type="domain" description="Aminomethyltransferase C-terminal" evidence="4">
    <location>
        <begin position="278"/>
        <end position="339"/>
    </location>
</feature>
<dbReference type="NCBIfam" id="TIGR03317">
    <property type="entry name" value="ygfZ_signature"/>
    <property type="match status" value="1"/>
</dbReference>
<name>A0A381QFQ7_9ZZZZ</name>
<dbReference type="AlphaFoldDB" id="A0A381QFQ7"/>
<evidence type="ECO:0000259" key="4">
    <source>
        <dbReference type="Pfam" id="PF08669"/>
    </source>
</evidence>
<dbReference type="InterPro" id="IPR013977">
    <property type="entry name" value="GcvT_C"/>
</dbReference>
<evidence type="ECO:0000256" key="1">
    <source>
        <dbReference type="ARBA" id="ARBA00022946"/>
    </source>
</evidence>
<evidence type="ECO:0000256" key="2">
    <source>
        <dbReference type="SAM" id="MobiDB-lite"/>
    </source>
</evidence>
<dbReference type="Gene3D" id="3.30.1360.120">
    <property type="entry name" value="Probable tRNA modification gtpase trme, domain 1"/>
    <property type="match status" value="1"/>
</dbReference>
<evidence type="ECO:0000259" key="3">
    <source>
        <dbReference type="Pfam" id="PF01571"/>
    </source>
</evidence>
<organism evidence="5">
    <name type="scientific">marine metagenome</name>
    <dbReference type="NCBI Taxonomy" id="408172"/>
    <lineage>
        <taxon>unclassified sequences</taxon>
        <taxon>metagenomes</taxon>
        <taxon>ecological metagenomes</taxon>
    </lineage>
</organism>